<dbReference type="STRING" id="2512241.A0A553IDJ8"/>
<comment type="similarity">
    <text evidence="7">Belongs to the KAE1 / TsaD family.</text>
</comment>
<evidence type="ECO:0000313" key="9">
    <source>
        <dbReference type="EMBL" id="TRX98282.1"/>
    </source>
</evidence>
<feature type="domain" description="Gcp-like" evidence="8">
    <location>
        <begin position="252"/>
        <end position="478"/>
    </location>
</feature>
<keyword evidence="7" id="KW-0496">Mitochondrion</keyword>
<protein>
    <recommendedName>
        <fullName evidence="1">N(6)-L-threonylcarbamoyladenine synthase</fullName>
        <ecNumber evidence="1">2.3.1.234</ecNumber>
    </recommendedName>
</protein>
<dbReference type="InterPro" id="IPR043129">
    <property type="entry name" value="ATPase_NBD"/>
</dbReference>
<evidence type="ECO:0000256" key="7">
    <source>
        <dbReference type="HAMAP-Rule" id="MF_03179"/>
    </source>
</evidence>
<evidence type="ECO:0000256" key="1">
    <source>
        <dbReference type="ARBA" id="ARBA00012156"/>
    </source>
</evidence>
<dbReference type="InterPro" id="IPR000905">
    <property type="entry name" value="Gcp-like_dom"/>
</dbReference>
<dbReference type="GO" id="GO:0005739">
    <property type="term" value="C:mitochondrion"/>
    <property type="evidence" value="ECO:0007669"/>
    <property type="project" value="UniProtKB-SubCell"/>
</dbReference>
<dbReference type="OrthoDB" id="10259622at2759"/>
<sequence>MAISVNLTISSISTRSVYRQTPTLLQIPIRMSKVWKYSRQCLNRGSLFPQQPFSTIRLIGPLSSSTPSRPRFSSEQTRRQLVTLAIETSCDDTCVAILEKNSGGVSRLHFNEKITSDNRAFHGVHPTVAVISHTEHLAPLIQKALRALPTVASLGSSQEGGNGKSLSVDGCLRLKPDFVSVTRGPGMMSNIAAGLNVAKGLAIAWDVPLLAVNHMQAHALTPQLVSALQDTKSDQPEDLASKKTQNKGLLSPQFPFLSLLASGGHTMLVRSNSLNDHTILANATNIAIGDMLDKCARMVLPPEVLSARGPNFSMYGPMFEEFAFPGSTEFTSYEYDYTPSDEIKLFDSGHDWTLRPPLADKGKAAASEYDFAGLNGQVQKLMLKQPDMDVDVRRIVAQATMTLVFEHLTSRLIFALQSIERSSEQTRIKTVVLSGGVASNKFLRHVVREMLDTRGYLDVEIVAPPVALCTDNAAMIAWTGMAMYENGWRSDLNVLALRKWPLDPKAEGGGILGAQGWYRAPMPEP</sequence>
<dbReference type="EMBL" id="VFLP01000003">
    <property type="protein sequence ID" value="TRX98282.1"/>
    <property type="molecule type" value="Genomic_DNA"/>
</dbReference>
<reference evidence="10" key="1">
    <citation type="submission" date="2019-06" db="EMBL/GenBank/DDBJ databases">
        <title>Draft genome sequence of the griseofulvin-producing fungus Xylaria cubensis strain G536.</title>
        <authorList>
            <person name="Mead M.E."/>
            <person name="Raja H.A."/>
            <person name="Steenwyk J.L."/>
            <person name="Knowles S.L."/>
            <person name="Oberlies N.H."/>
            <person name="Rokas A."/>
        </authorList>
    </citation>
    <scope>NUCLEOTIDE SEQUENCE [LARGE SCALE GENOMIC DNA]</scope>
    <source>
        <strain evidence="10">G536</strain>
    </source>
</reference>
<dbReference type="Proteomes" id="UP000319160">
    <property type="component" value="Unassembled WGS sequence"/>
</dbReference>
<dbReference type="SUPFAM" id="SSF53067">
    <property type="entry name" value="Actin-like ATPase domain"/>
    <property type="match status" value="2"/>
</dbReference>
<keyword evidence="2 7" id="KW-0808">Transferase</keyword>
<dbReference type="AlphaFoldDB" id="A0A553IDJ8"/>
<dbReference type="InterPro" id="IPR017861">
    <property type="entry name" value="KAE1/TsaD"/>
</dbReference>
<feature type="domain" description="Gcp-like" evidence="8">
    <location>
        <begin position="177"/>
        <end position="225"/>
    </location>
</feature>
<evidence type="ECO:0000256" key="3">
    <source>
        <dbReference type="ARBA" id="ARBA00022694"/>
    </source>
</evidence>
<dbReference type="PANTHER" id="PTHR11735">
    <property type="entry name" value="TRNA N6-ADENOSINE THREONYLCARBAMOYLTRANSFERASE"/>
    <property type="match status" value="1"/>
</dbReference>
<name>A0A553IDJ8_9PEZI</name>
<keyword evidence="3 7" id="KW-0819">tRNA processing</keyword>
<dbReference type="PANTHER" id="PTHR11735:SF6">
    <property type="entry name" value="TRNA N6-ADENOSINE THREONYLCARBAMOYLTRANSFERASE, MITOCHONDRIAL"/>
    <property type="match status" value="1"/>
</dbReference>
<dbReference type="PRINTS" id="PR00789">
    <property type="entry name" value="OSIALOPTASE"/>
</dbReference>
<dbReference type="PROSITE" id="PS01016">
    <property type="entry name" value="GLYCOPROTEASE"/>
    <property type="match status" value="1"/>
</dbReference>
<evidence type="ECO:0000256" key="4">
    <source>
        <dbReference type="ARBA" id="ARBA00022723"/>
    </source>
</evidence>
<dbReference type="Gene3D" id="3.30.420.40">
    <property type="match status" value="2"/>
</dbReference>
<dbReference type="Pfam" id="PF00814">
    <property type="entry name" value="TsaD"/>
    <property type="match status" value="2"/>
</dbReference>
<dbReference type="InterPro" id="IPR017860">
    <property type="entry name" value="Peptidase_M22_CS"/>
</dbReference>
<dbReference type="HAMAP" id="MF_01445">
    <property type="entry name" value="TsaD"/>
    <property type="match status" value="1"/>
</dbReference>
<gene>
    <name evidence="9" type="ORF">FHL15_000927</name>
</gene>
<comment type="catalytic activity">
    <reaction evidence="6 7">
        <text>L-threonylcarbamoyladenylate + adenosine(37) in tRNA = N(6)-L-threonylcarbamoyladenosine(37) in tRNA + AMP + H(+)</text>
        <dbReference type="Rhea" id="RHEA:37059"/>
        <dbReference type="Rhea" id="RHEA-COMP:10162"/>
        <dbReference type="Rhea" id="RHEA-COMP:10163"/>
        <dbReference type="ChEBI" id="CHEBI:15378"/>
        <dbReference type="ChEBI" id="CHEBI:73682"/>
        <dbReference type="ChEBI" id="CHEBI:74411"/>
        <dbReference type="ChEBI" id="CHEBI:74418"/>
        <dbReference type="ChEBI" id="CHEBI:456215"/>
        <dbReference type="EC" id="2.3.1.234"/>
    </reaction>
</comment>
<comment type="cofactor">
    <cofactor evidence="7">
        <name>a divalent metal cation</name>
        <dbReference type="ChEBI" id="CHEBI:60240"/>
    </cofactor>
    <text evidence="7">Binds 1 divalent metal cation per subunit.</text>
</comment>
<evidence type="ECO:0000256" key="6">
    <source>
        <dbReference type="ARBA" id="ARBA00048117"/>
    </source>
</evidence>
<evidence type="ECO:0000259" key="8">
    <source>
        <dbReference type="Pfam" id="PF00814"/>
    </source>
</evidence>
<proteinExistence type="inferred from homology"/>
<dbReference type="GO" id="GO:0046872">
    <property type="term" value="F:metal ion binding"/>
    <property type="evidence" value="ECO:0007669"/>
    <property type="project" value="UniProtKB-KW"/>
</dbReference>
<keyword evidence="4 7" id="KW-0479">Metal-binding</keyword>
<comment type="caution">
    <text evidence="9">The sequence shown here is derived from an EMBL/GenBank/DDBJ whole genome shotgun (WGS) entry which is preliminary data.</text>
</comment>
<keyword evidence="5 7" id="KW-0012">Acyltransferase</keyword>
<comment type="function">
    <text evidence="7">Required for the formation of a threonylcarbamoyl group on adenosine at position 37 (t(6)A37) in mitochondrial tRNAs that read codons beginning with adenine. Probably involved in the transfer of the threonylcarbamoyl moiety of threonylcarbamoyl-AMP (TC-AMP) to the N6 group of A37. Involved in mitochondrial genome maintenance.</text>
</comment>
<comment type="subcellular location">
    <subcellularLocation>
        <location evidence="7">Mitochondrion</location>
    </subcellularLocation>
</comment>
<evidence type="ECO:0000256" key="2">
    <source>
        <dbReference type="ARBA" id="ARBA00022679"/>
    </source>
</evidence>
<evidence type="ECO:0000256" key="5">
    <source>
        <dbReference type="ARBA" id="ARBA00023315"/>
    </source>
</evidence>
<dbReference type="GO" id="GO:0072670">
    <property type="term" value="P:mitochondrial tRNA threonylcarbamoyladenosine modification"/>
    <property type="evidence" value="ECO:0007669"/>
    <property type="project" value="TreeGrafter"/>
</dbReference>
<dbReference type="EC" id="2.3.1.234" evidence="1"/>
<organism evidence="9 10">
    <name type="scientific">Xylaria flabelliformis</name>
    <dbReference type="NCBI Taxonomy" id="2512241"/>
    <lineage>
        <taxon>Eukaryota</taxon>
        <taxon>Fungi</taxon>
        <taxon>Dikarya</taxon>
        <taxon>Ascomycota</taxon>
        <taxon>Pezizomycotina</taxon>
        <taxon>Sordariomycetes</taxon>
        <taxon>Xylariomycetidae</taxon>
        <taxon>Xylariales</taxon>
        <taxon>Xylariaceae</taxon>
        <taxon>Xylaria</taxon>
    </lineage>
</organism>
<evidence type="ECO:0000313" key="10">
    <source>
        <dbReference type="Proteomes" id="UP000319160"/>
    </source>
</evidence>
<dbReference type="InterPro" id="IPR022450">
    <property type="entry name" value="TsaD"/>
</dbReference>
<keyword evidence="10" id="KW-1185">Reference proteome</keyword>
<accession>A0A553IDJ8</accession>
<dbReference type="GO" id="GO:0061711">
    <property type="term" value="F:tRNA N(6)-L-threonylcarbamoyladenine synthase activity"/>
    <property type="evidence" value="ECO:0007669"/>
    <property type="project" value="UniProtKB-EC"/>
</dbReference>
<comment type="subunit">
    <text evidence="7">Homodimer.</text>
</comment>